<dbReference type="SUPFAM" id="SSF56112">
    <property type="entry name" value="Protein kinase-like (PK-like)"/>
    <property type="match status" value="1"/>
</dbReference>
<evidence type="ECO:0000313" key="11">
    <source>
        <dbReference type="Proteomes" id="UP000000377"/>
    </source>
</evidence>
<sequence length="355" mass="37757">MTFDRAIQAVPGGHGAIAAEAPTDPPESLSPLVIFGATVLAILVIQFVVYLVIRHRRRQRRSAVRPPTVPAQVNVVATATLREPEAVTLSSGRFTPLEELGRGGMGVVVRARDNVLGREVAIKQLLPPSGLSPDARRTMRARMLREARAAAQLDHGNAVTVYDVLVDQDSVLIVMELVKAVTLKEMVEREGPLPPARVAAIGLAMLDVLAEAHALGIVHRDVKPANVLVRRDGTIKLADFGIARFEGDPTLTEVGAIIGTPAYMSPEQIRGLESSPATDLWALGATLFYAAEASAAFDGPSPTAAMAAVLTDPPLTPRRAGSLGPLLIGLLAKDPKDRPAPARIRSDLSQLTLRI</sequence>
<evidence type="ECO:0000256" key="5">
    <source>
        <dbReference type="ARBA" id="ARBA00022777"/>
    </source>
</evidence>
<dbReference type="Pfam" id="PF00069">
    <property type="entry name" value="Pkinase"/>
    <property type="match status" value="1"/>
</dbReference>
<dbReference type="InterPro" id="IPR000719">
    <property type="entry name" value="Prot_kinase_dom"/>
</dbReference>
<dbReference type="PROSITE" id="PS00108">
    <property type="entry name" value="PROTEIN_KINASE_ST"/>
    <property type="match status" value="1"/>
</dbReference>
<dbReference type="GO" id="GO:0005524">
    <property type="term" value="F:ATP binding"/>
    <property type="evidence" value="ECO:0007669"/>
    <property type="project" value="UniProtKB-UniRule"/>
</dbReference>
<dbReference type="PATRIC" id="fig|749414.3.peg.6985"/>
<dbReference type="Gene3D" id="3.30.200.20">
    <property type="entry name" value="Phosphorylase Kinase, domain 1"/>
    <property type="match status" value="1"/>
</dbReference>
<keyword evidence="8" id="KW-0812">Transmembrane</keyword>
<dbReference type="InterPro" id="IPR017441">
    <property type="entry name" value="Protein_kinase_ATP_BS"/>
</dbReference>
<feature type="transmembrane region" description="Helical" evidence="8">
    <location>
        <begin position="32"/>
        <end position="53"/>
    </location>
</feature>
<evidence type="ECO:0000256" key="4">
    <source>
        <dbReference type="ARBA" id="ARBA00022741"/>
    </source>
</evidence>
<dbReference type="PROSITE" id="PS00107">
    <property type="entry name" value="PROTEIN_KINASE_ATP"/>
    <property type="match status" value="1"/>
</dbReference>
<feature type="binding site" evidence="7">
    <location>
        <position position="123"/>
    </location>
    <ligand>
        <name>ATP</name>
        <dbReference type="ChEBI" id="CHEBI:30616"/>
    </ligand>
</feature>
<dbReference type="SMART" id="SM00220">
    <property type="entry name" value="S_TKc"/>
    <property type="match status" value="1"/>
</dbReference>
<dbReference type="InterPro" id="IPR008271">
    <property type="entry name" value="Ser/Thr_kinase_AS"/>
</dbReference>
<evidence type="ECO:0000256" key="6">
    <source>
        <dbReference type="ARBA" id="ARBA00022840"/>
    </source>
</evidence>
<dbReference type="Proteomes" id="UP000000377">
    <property type="component" value="Chromosome"/>
</dbReference>
<proteinExistence type="predicted"/>
<keyword evidence="8" id="KW-1133">Transmembrane helix</keyword>
<keyword evidence="4 7" id="KW-0547">Nucleotide-binding</keyword>
<evidence type="ECO:0000256" key="3">
    <source>
        <dbReference type="ARBA" id="ARBA00022679"/>
    </source>
</evidence>
<dbReference type="EMBL" id="CP002047">
    <property type="protein sequence ID" value="ADI09909.1"/>
    <property type="molecule type" value="Genomic_DNA"/>
</dbReference>
<evidence type="ECO:0000259" key="9">
    <source>
        <dbReference type="PROSITE" id="PS50011"/>
    </source>
</evidence>
<dbReference type="PANTHER" id="PTHR43289:SF6">
    <property type="entry name" value="SERINE_THREONINE-PROTEIN KINASE NEKL-3"/>
    <property type="match status" value="1"/>
</dbReference>
<dbReference type="AlphaFoldDB" id="D7BZK4"/>
<evidence type="ECO:0000313" key="10">
    <source>
        <dbReference type="EMBL" id="ADI09909.1"/>
    </source>
</evidence>
<evidence type="ECO:0000256" key="1">
    <source>
        <dbReference type="ARBA" id="ARBA00012513"/>
    </source>
</evidence>
<gene>
    <name evidence="10" type="ordered locus">SBI_06789</name>
</gene>
<evidence type="ECO:0000256" key="2">
    <source>
        <dbReference type="ARBA" id="ARBA00022527"/>
    </source>
</evidence>
<dbReference type="HOGENOM" id="CLU_000288_63_44_11"/>
<dbReference type="STRING" id="749414.SBI_06789"/>
<keyword evidence="3" id="KW-0808">Transferase</keyword>
<dbReference type="eggNOG" id="COG0515">
    <property type="taxonomic scope" value="Bacteria"/>
</dbReference>
<keyword evidence="6 7" id="KW-0067">ATP-binding</keyword>
<dbReference type="PROSITE" id="PS50011">
    <property type="entry name" value="PROTEIN_KINASE_DOM"/>
    <property type="match status" value="1"/>
</dbReference>
<dbReference type="RefSeq" id="WP_014179359.1">
    <property type="nucleotide sequence ID" value="NC_016582.1"/>
</dbReference>
<name>D7BZK4_STRBB</name>
<dbReference type="CDD" id="cd14014">
    <property type="entry name" value="STKc_PknB_like"/>
    <property type="match status" value="1"/>
</dbReference>
<evidence type="ECO:0000256" key="7">
    <source>
        <dbReference type="PROSITE-ProRule" id="PRU10141"/>
    </source>
</evidence>
<keyword evidence="2 10" id="KW-0723">Serine/threonine-protein kinase</keyword>
<reference evidence="10 11" key="1">
    <citation type="journal article" date="2010" name="J. Bacteriol.">
        <title>Genome sequence of the milbemycin-producing bacterium Streptomyces bingchenggensis.</title>
        <authorList>
            <person name="Wang X.J."/>
            <person name="Yan Y.J."/>
            <person name="Zhang B."/>
            <person name="An J."/>
            <person name="Wang J.J."/>
            <person name="Tian J."/>
            <person name="Jiang L."/>
            <person name="Chen Y.H."/>
            <person name="Huang S.X."/>
            <person name="Yin M."/>
            <person name="Zhang J."/>
            <person name="Gao A.L."/>
            <person name="Liu C.X."/>
            <person name="Zhu Z.X."/>
            <person name="Xiang W.S."/>
        </authorList>
    </citation>
    <scope>NUCLEOTIDE SEQUENCE [LARGE SCALE GENOMIC DNA]</scope>
    <source>
        <strain evidence="10 11">BCW-1</strain>
    </source>
</reference>
<keyword evidence="8" id="KW-0472">Membrane</keyword>
<keyword evidence="5 10" id="KW-0418">Kinase</keyword>
<accession>D7BZK4</accession>
<protein>
    <recommendedName>
        <fullName evidence="1">non-specific serine/threonine protein kinase</fullName>
        <ecNumber evidence="1">2.7.11.1</ecNumber>
    </recommendedName>
</protein>
<evidence type="ECO:0000256" key="8">
    <source>
        <dbReference type="SAM" id="Phobius"/>
    </source>
</evidence>
<dbReference type="PANTHER" id="PTHR43289">
    <property type="entry name" value="MITOGEN-ACTIVATED PROTEIN KINASE KINASE KINASE 20-RELATED"/>
    <property type="match status" value="1"/>
</dbReference>
<feature type="domain" description="Protein kinase" evidence="9">
    <location>
        <begin position="94"/>
        <end position="353"/>
    </location>
</feature>
<dbReference type="KEGG" id="sbh:SBI_06789"/>
<dbReference type="EC" id="2.7.11.1" evidence="1"/>
<dbReference type="Gene3D" id="1.10.510.10">
    <property type="entry name" value="Transferase(Phosphotransferase) domain 1"/>
    <property type="match status" value="1"/>
</dbReference>
<organism evidence="10 11">
    <name type="scientific">Streptomyces bingchenggensis (strain BCW-1)</name>
    <dbReference type="NCBI Taxonomy" id="749414"/>
    <lineage>
        <taxon>Bacteria</taxon>
        <taxon>Bacillati</taxon>
        <taxon>Actinomycetota</taxon>
        <taxon>Actinomycetes</taxon>
        <taxon>Kitasatosporales</taxon>
        <taxon>Streptomycetaceae</taxon>
        <taxon>Streptomyces</taxon>
    </lineage>
</organism>
<dbReference type="InterPro" id="IPR011009">
    <property type="entry name" value="Kinase-like_dom_sf"/>
</dbReference>
<dbReference type="GO" id="GO:0004674">
    <property type="term" value="F:protein serine/threonine kinase activity"/>
    <property type="evidence" value="ECO:0007669"/>
    <property type="project" value="UniProtKB-KW"/>
</dbReference>
<keyword evidence="11" id="KW-1185">Reference proteome</keyword>